<evidence type="ECO:0000256" key="1">
    <source>
        <dbReference type="SAM" id="Phobius"/>
    </source>
</evidence>
<protein>
    <submittedName>
        <fullName evidence="2">Uncharacterized protein</fullName>
    </submittedName>
</protein>
<evidence type="ECO:0000313" key="2">
    <source>
        <dbReference type="EMBL" id="SEL84852.1"/>
    </source>
</evidence>
<feature type="transmembrane region" description="Helical" evidence="1">
    <location>
        <begin position="86"/>
        <end position="105"/>
    </location>
</feature>
<keyword evidence="1" id="KW-0472">Membrane</keyword>
<accession>A0A1H7TIZ4</accession>
<name>A0A1H7TIZ4_STRJI</name>
<dbReference type="OrthoDB" id="3874143at2"/>
<dbReference type="Proteomes" id="UP000183015">
    <property type="component" value="Unassembled WGS sequence"/>
</dbReference>
<gene>
    <name evidence="2" type="ORF">SAMN05414137_11419</name>
</gene>
<feature type="transmembrane region" description="Helical" evidence="1">
    <location>
        <begin position="111"/>
        <end position="131"/>
    </location>
</feature>
<keyword evidence="3" id="KW-1185">Reference proteome</keyword>
<proteinExistence type="predicted"/>
<dbReference type="AlphaFoldDB" id="A0A1H7TIZ4"/>
<keyword evidence="1" id="KW-1133">Transmembrane helix</keyword>
<sequence length="181" mass="19314">MTGEVLVRWLPRGGWWPRSSGRAKLWVVIDGLQVAEVDRRVGHLRMPLPVGQHTVRVGRALARSNAVTVEVAEGGLVRLGARSLPLVSLGYALAGYVVGILAISVSMPAGALLFALLVGVDWGVPGIYWRLRASTGPAGPSPASAEAAEDRWAAQLESVSAANGLWWESDPRFAKRFGKGK</sequence>
<organism evidence="2 3">
    <name type="scientific">Streptacidiphilus jiangxiensis</name>
    <dbReference type="NCBI Taxonomy" id="235985"/>
    <lineage>
        <taxon>Bacteria</taxon>
        <taxon>Bacillati</taxon>
        <taxon>Actinomycetota</taxon>
        <taxon>Actinomycetes</taxon>
        <taxon>Kitasatosporales</taxon>
        <taxon>Streptomycetaceae</taxon>
        <taxon>Streptacidiphilus</taxon>
    </lineage>
</organism>
<dbReference type="EMBL" id="FOAZ01000014">
    <property type="protein sequence ID" value="SEL84852.1"/>
    <property type="molecule type" value="Genomic_DNA"/>
</dbReference>
<keyword evidence="1" id="KW-0812">Transmembrane</keyword>
<dbReference type="RefSeq" id="WP_075004059.1">
    <property type="nucleotide sequence ID" value="NZ_BBPN01000067.1"/>
</dbReference>
<evidence type="ECO:0000313" key="3">
    <source>
        <dbReference type="Proteomes" id="UP000183015"/>
    </source>
</evidence>
<reference evidence="3" key="1">
    <citation type="submission" date="2016-10" db="EMBL/GenBank/DDBJ databases">
        <authorList>
            <person name="Varghese N."/>
        </authorList>
    </citation>
    <scope>NUCLEOTIDE SEQUENCE [LARGE SCALE GENOMIC DNA]</scope>
    <source>
        <strain evidence="3">DSM 45096 / BCRC 16803 / CGMCC 4.1857 / CIP 109030 / JCM 12277 / KCTC 19219 / NBRC 100920 / 33214</strain>
    </source>
</reference>